<dbReference type="InterPro" id="IPR014347">
    <property type="entry name" value="Tautomerase/MIF_sf"/>
</dbReference>
<feature type="domain" description="Tautomerase cis-CaaD-like" evidence="1">
    <location>
        <begin position="1"/>
        <end position="141"/>
    </location>
</feature>
<gene>
    <name evidence="2" type="ORF">BDP55DRAFT_562384</name>
</gene>
<dbReference type="AlphaFoldDB" id="A0AAJ0EPI4"/>
<organism evidence="2 3">
    <name type="scientific">Colletotrichum godetiae</name>
    <dbReference type="NCBI Taxonomy" id="1209918"/>
    <lineage>
        <taxon>Eukaryota</taxon>
        <taxon>Fungi</taxon>
        <taxon>Dikarya</taxon>
        <taxon>Ascomycota</taxon>
        <taxon>Pezizomycotina</taxon>
        <taxon>Sordariomycetes</taxon>
        <taxon>Hypocreomycetidae</taxon>
        <taxon>Glomerellales</taxon>
        <taxon>Glomerellaceae</taxon>
        <taxon>Colletotrichum</taxon>
        <taxon>Colletotrichum acutatum species complex</taxon>
    </lineage>
</organism>
<comment type="caution">
    <text evidence="2">The sequence shown here is derived from an EMBL/GenBank/DDBJ whole genome shotgun (WGS) entry which is preliminary data.</text>
</comment>
<keyword evidence="3" id="KW-1185">Reference proteome</keyword>
<protein>
    <submittedName>
        <fullName evidence="2">Oxalocrotonate tautomerase enzyme-domain-containing protein</fullName>
    </submittedName>
</protein>
<evidence type="ECO:0000313" key="3">
    <source>
        <dbReference type="Proteomes" id="UP001224890"/>
    </source>
</evidence>
<sequence length="177" mass="20223">MPTYEFHHILPLGRSKKANLARLITDWHATAFKAPRFIVNCRFIDLRAANTEDFWVGGHELKTNKLMITLRSGTGRTEEQYKSITTKLISIWNESTKDIQASEREKELRDVFVMGVIDSACERGFFLPMPGKFEPWVAENETEFQKLANGGDVVFKDLIQEIQERPEFGGGPQTSSK</sequence>
<reference evidence="2" key="1">
    <citation type="submission" date="2021-06" db="EMBL/GenBank/DDBJ databases">
        <title>Comparative genomics, transcriptomics and evolutionary studies reveal genomic signatures of adaptation to plant cell wall in hemibiotrophic fungi.</title>
        <authorList>
            <consortium name="DOE Joint Genome Institute"/>
            <person name="Baroncelli R."/>
            <person name="Diaz J.F."/>
            <person name="Benocci T."/>
            <person name="Peng M."/>
            <person name="Battaglia E."/>
            <person name="Haridas S."/>
            <person name="Andreopoulos W."/>
            <person name="Labutti K."/>
            <person name="Pangilinan J."/>
            <person name="Floch G.L."/>
            <person name="Makela M.R."/>
            <person name="Henrissat B."/>
            <person name="Grigoriev I.V."/>
            <person name="Crouch J.A."/>
            <person name="De Vries R.P."/>
            <person name="Sukno S.A."/>
            <person name="Thon M.R."/>
        </authorList>
    </citation>
    <scope>NUCLEOTIDE SEQUENCE</scope>
    <source>
        <strain evidence="2">CBS 193.32</strain>
    </source>
</reference>
<evidence type="ECO:0000259" key="1">
    <source>
        <dbReference type="Pfam" id="PF14832"/>
    </source>
</evidence>
<dbReference type="Proteomes" id="UP001224890">
    <property type="component" value="Unassembled WGS sequence"/>
</dbReference>
<dbReference type="Pfam" id="PF14832">
    <property type="entry name" value="Tautomerase_3"/>
    <property type="match status" value="1"/>
</dbReference>
<dbReference type="GeneID" id="85454677"/>
<accession>A0AAJ0EPI4</accession>
<name>A0AAJ0EPI4_9PEZI</name>
<dbReference type="InterPro" id="IPR028116">
    <property type="entry name" value="Cis-CaaD-like"/>
</dbReference>
<dbReference type="RefSeq" id="XP_060424510.1">
    <property type="nucleotide sequence ID" value="XM_060570151.1"/>
</dbReference>
<dbReference type="Gene3D" id="3.30.429.10">
    <property type="entry name" value="Macrophage Migration Inhibitory Factor"/>
    <property type="match status" value="1"/>
</dbReference>
<dbReference type="EMBL" id="JAHMHR010000057">
    <property type="protein sequence ID" value="KAK1659746.1"/>
    <property type="molecule type" value="Genomic_DNA"/>
</dbReference>
<proteinExistence type="predicted"/>
<evidence type="ECO:0000313" key="2">
    <source>
        <dbReference type="EMBL" id="KAK1659746.1"/>
    </source>
</evidence>